<dbReference type="InterPro" id="IPR040254">
    <property type="entry name" value="Ecm3-like"/>
</dbReference>
<sequence>MFLLNYKLPPSPPNIAQTPRNISDNESLESPQMTPSPPPRASITILISFPIALIKPLKAQFIVVDGYYMPSAPDGEPPLAFFVDFAEFMGAASVLLGVICLGFPTNEINEIGGTSTNERHPYILEPCKTKIRPLADVTEVVVPQSIDISYCHCLCVKSDRSG</sequence>
<organism evidence="2 3">
    <name type="scientific">Armillaria novae-zelandiae</name>
    <dbReference type="NCBI Taxonomy" id="153914"/>
    <lineage>
        <taxon>Eukaryota</taxon>
        <taxon>Fungi</taxon>
        <taxon>Dikarya</taxon>
        <taxon>Basidiomycota</taxon>
        <taxon>Agaricomycotina</taxon>
        <taxon>Agaricomycetes</taxon>
        <taxon>Agaricomycetidae</taxon>
        <taxon>Agaricales</taxon>
        <taxon>Marasmiineae</taxon>
        <taxon>Physalacriaceae</taxon>
        <taxon>Armillaria</taxon>
    </lineage>
</organism>
<proteinExistence type="predicted"/>
<evidence type="ECO:0000313" key="2">
    <source>
        <dbReference type="EMBL" id="KAK0463337.1"/>
    </source>
</evidence>
<dbReference type="EMBL" id="JAUEPR010000114">
    <property type="protein sequence ID" value="KAK0463337.1"/>
    <property type="molecule type" value="Genomic_DNA"/>
</dbReference>
<accession>A0AA39NCY3</accession>
<comment type="caution">
    <text evidence="2">The sequence shown here is derived from an EMBL/GenBank/DDBJ whole genome shotgun (WGS) entry which is preliminary data.</text>
</comment>
<evidence type="ECO:0000256" key="1">
    <source>
        <dbReference type="SAM" id="MobiDB-lite"/>
    </source>
</evidence>
<dbReference type="Proteomes" id="UP001175227">
    <property type="component" value="Unassembled WGS sequence"/>
</dbReference>
<reference evidence="2" key="1">
    <citation type="submission" date="2023-06" db="EMBL/GenBank/DDBJ databases">
        <authorList>
            <consortium name="Lawrence Berkeley National Laboratory"/>
            <person name="Ahrendt S."/>
            <person name="Sahu N."/>
            <person name="Indic B."/>
            <person name="Wong-Bajracharya J."/>
            <person name="Merenyi Z."/>
            <person name="Ke H.-M."/>
            <person name="Monk M."/>
            <person name="Kocsube S."/>
            <person name="Drula E."/>
            <person name="Lipzen A."/>
            <person name="Balint B."/>
            <person name="Henrissat B."/>
            <person name="Andreopoulos B."/>
            <person name="Martin F.M."/>
            <person name="Harder C.B."/>
            <person name="Rigling D."/>
            <person name="Ford K.L."/>
            <person name="Foster G.D."/>
            <person name="Pangilinan J."/>
            <person name="Papanicolaou A."/>
            <person name="Barry K."/>
            <person name="LaButti K."/>
            <person name="Viragh M."/>
            <person name="Koriabine M."/>
            <person name="Yan M."/>
            <person name="Riley R."/>
            <person name="Champramary S."/>
            <person name="Plett K.L."/>
            <person name="Tsai I.J."/>
            <person name="Slot J."/>
            <person name="Sipos G."/>
            <person name="Plett J."/>
            <person name="Nagy L.G."/>
            <person name="Grigoriev I.V."/>
        </authorList>
    </citation>
    <scope>NUCLEOTIDE SEQUENCE</scope>
    <source>
        <strain evidence="2">ICMP 16352</strain>
    </source>
</reference>
<evidence type="ECO:0000313" key="3">
    <source>
        <dbReference type="Proteomes" id="UP001175227"/>
    </source>
</evidence>
<protein>
    <submittedName>
        <fullName evidence="2">Uncharacterized protein</fullName>
    </submittedName>
</protein>
<dbReference type="AlphaFoldDB" id="A0AA39NCY3"/>
<feature type="region of interest" description="Disordered" evidence="1">
    <location>
        <begin position="1"/>
        <end position="37"/>
    </location>
</feature>
<gene>
    <name evidence="2" type="ORF">IW261DRAFT_1575920</name>
</gene>
<feature type="compositionally biased region" description="Polar residues" evidence="1">
    <location>
        <begin position="14"/>
        <end position="33"/>
    </location>
</feature>
<keyword evidence="3" id="KW-1185">Reference proteome</keyword>
<dbReference type="PANTHER" id="PTHR31274:SF1">
    <property type="entry name" value="AGL149CP"/>
    <property type="match status" value="1"/>
</dbReference>
<name>A0AA39NCY3_9AGAR</name>
<dbReference type="PANTHER" id="PTHR31274">
    <property type="entry name" value="PROTEIN ECM3"/>
    <property type="match status" value="1"/>
</dbReference>